<protein>
    <recommendedName>
        <fullName evidence="1">AB hydrolase-1 domain-containing protein</fullName>
    </recommendedName>
</protein>
<keyword evidence="3" id="KW-1185">Reference proteome</keyword>
<dbReference type="PANTHER" id="PTHR45763">
    <property type="entry name" value="HYDROLASE, ALPHA/BETA FOLD FAMILY PROTEIN, EXPRESSED-RELATED"/>
    <property type="match status" value="1"/>
</dbReference>
<dbReference type="Pfam" id="PF00561">
    <property type="entry name" value="Abhydrolase_1"/>
    <property type="match status" value="1"/>
</dbReference>
<dbReference type="InterPro" id="IPR029058">
    <property type="entry name" value="AB_hydrolase_fold"/>
</dbReference>
<dbReference type="Gene3D" id="3.40.50.1820">
    <property type="entry name" value="alpha/beta hydrolase"/>
    <property type="match status" value="1"/>
</dbReference>
<feature type="domain" description="AB hydrolase-1" evidence="1">
    <location>
        <begin position="84"/>
        <end position="311"/>
    </location>
</feature>
<organism evidence="2 3">
    <name type="scientific">Urochloa decumbens</name>
    <dbReference type="NCBI Taxonomy" id="240449"/>
    <lineage>
        <taxon>Eukaryota</taxon>
        <taxon>Viridiplantae</taxon>
        <taxon>Streptophyta</taxon>
        <taxon>Embryophyta</taxon>
        <taxon>Tracheophyta</taxon>
        <taxon>Spermatophyta</taxon>
        <taxon>Magnoliopsida</taxon>
        <taxon>Liliopsida</taxon>
        <taxon>Poales</taxon>
        <taxon>Poaceae</taxon>
        <taxon>PACMAD clade</taxon>
        <taxon>Panicoideae</taxon>
        <taxon>Panicodae</taxon>
        <taxon>Paniceae</taxon>
        <taxon>Melinidinae</taxon>
        <taxon>Urochloa</taxon>
    </lineage>
</organism>
<dbReference type="Proteomes" id="UP001497457">
    <property type="component" value="Chromosome 31b"/>
</dbReference>
<dbReference type="PANTHER" id="PTHR45763:SF51">
    <property type="entry name" value="ALPHA_BETA-HYDROLASES SUPERFAMILY PROTEIN"/>
    <property type="match status" value="1"/>
</dbReference>
<dbReference type="EMBL" id="OZ075141">
    <property type="protein sequence ID" value="CAL5032266.1"/>
    <property type="molecule type" value="Genomic_DNA"/>
</dbReference>
<evidence type="ECO:0000313" key="3">
    <source>
        <dbReference type="Proteomes" id="UP001497457"/>
    </source>
</evidence>
<sequence>MAVSGEKRPPSPAPASGGTSRKLMLALFVSLSALLYKQLHPPPPKIPGSPGGPPVTANRTRLSDGRYLAYLESGVPKEEAKYKIIFVHGFDSCRYDALPISTELARELGIYLLSFDRPGYAESDPHPGRTEKSIALDIAELADNLQLGNKFYLAGFSMGGEIMWSCLKYIPQRLSGVAILGPVGNYWCRGTPGTSSSRRTSGPVIAYNPALLSEEDKLIIPKFAHRTYMPQIRQQGEHECLHRDMMVGFGKWSWSPLQLEDPFAGDGKGKKKVHLWHGAEDLIVPVSLSRYISEKLPWVVYHELPTSGHLFPIADGMADAIVRSLLLGDDDNTQSA</sequence>
<accession>A0ABC9D6T3</accession>
<gene>
    <name evidence="2" type="ORF">URODEC1_LOCUS82178</name>
</gene>
<reference evidence="2 3" key="2">
    <citation type="submission" date="2024-10" db="EMBL/GenBank/DDBJ databases">
        <authorList>
            <person name="Ryan C."/>
        </authorList>
    </citation>
    <scope>NUCLEOTIDE SEQUENCE [LARGE SCALE GENOMIC DNA]</scope>
</reference>
<proteinExistence type="predicted"/>
<evidence type="ECO:0000259" key="1">
    <source>
        <dbReference type="Pfam" id="PF00561"/>
    </source>
</evidence>
<dbReference type="InterPro" id="IPR000073">
    <property type="entry name" value="AB_hydrolase_1"/>
</dbReference>
<evidence type="ECO:0000313" key="2">
    <source>
        <dbReference type="EMBL" id="CAL5032266.1"/>
    </source>
</evidence>
<name>A0ABC9D6T3_9POAL</name>
<reference evidence="3" key="1">
    <citation type="submission" date="2024-06" db="EMBL/GenBank/DDBJ databases">
        <authorList>
            <person name="Ryan C."/>
        </authorList>
    </citation>
    <scope>NUCLEOTIDE SEQUENCE [LARGE SCALE GENOMIC DNA]</scope>
</reference>
<dbReference type="AlphaFoldDB" id="A0ABC9D6T3"/>
<dbReference type="SUPFAM" id="SSF53474">
    <property type="entry name" value="alpha/beta-Hydrolases"/>
    <property type="match status" value="1"/>
</dbReference>